<gene>
    <name evidence="8 11" type="primary">infB</name>
    <name evidence="11" type="ORF">NCAV_0557</name>
</gene>
<dbReference type="HAMAP" id="MF_00100_A">
    <property type="entry name" value="IF_2_A"/>
    <property type="match status" value="1"/>
</dbReference>
<dbReference type="CDD" id="cd03703">
    <property type="entry name" value="aeIF5B_II"/>
    <property type="match status" value="1"/>
</dbReference>
<dbReference type="SUPFAM" id="SSF50447">
    <property type="entry name" value="Translation proteins"/>
    <property type="match status" value="1"/>
</dbReference>
<dbReference type="GO" id="GO:0003924">
    <property type="term" value="F:GTPase activity"/>
    <property type="evidence" value="ECO:0007669"/>
    <property type="project" value="UniProtKB-UniRule"/>
</dbReference>
<dbReference type="Gene3D" id="2.40.30.10">
    <property type="entry name" value="Translation factors"/>
    <property type="match status" value="2"/>
</dbReference>
<evidence type="ECO:0000256" key="6">
    <source>
        <dbReference type="ARBA" id="ARBA00023134"/>
    </source>
</evidence>
<protein>
    <recommendedName>
        <fullName evidence="2 8">Probable translation initiation factor IF-2</fullName>
    </recommendedName>
</protein>
<name>A0A2K5AQ32_9ARCH</name>
<evidence type="ECO:0000259" key="10">
    <source>
        <dbReference type="PROSITE" id="PS51722"/>
    </source>
</evidence>
<keyword evidence="12" id="KW-1185">Reference proteome</keyword>
<dbReference type="CDD" id="cd16266">
    <property type="entry name" value="IF2_aeIF5B_IV"/>
    <property type="match status" value="1"/>
</dbReference>
<dbReference type="Proteomes" id="UP000236248">
    <property type="component" value="Chromosome NCAV"/>
</dbReference>
<comment type="similarity">
    <text evidence="1 8 9">Belongs to the TRAFAC class translation factor GTPase superfamily. Classic translation factor GTPase family. IF-2 subfamily.</text>
</comment>
<evidence type="ECO:0000256" key="9">
    <source>
        <dbReference type="RuleBase" id="RU000644"/>
    </source>
</evidence>
<dbReference type="InterPro" id="IPR004544">
    <property type="entry name" value="TF_aIF-2_arc"/>
</dbReference>
<dbReference type="FunFam" id="3.40.50.300:FF:000112">
    <property type="entry name" value="Eukaryotic translation initiation factor 5B"/>
    <property type="match status" value="1"/>
</dbReference>
<comment type="caution">
    <text evidence="8">Lacks conserved residue(s) required for the propagation of feature annotation.</text>
</comment>
<dbReference type="InterPro" id="IPR009000">
    <property type="entry name" value="Transl_B-barrel_sf"/>
</dbReference>
<dbReference type="InterPro" id="IPR036925">
    <property type="entry name" value="TIF_IF2_dom3_sf"/>
</dbReference>
<comment type="function">
    <text evidence="7 8 9">Function in general translation initiation by promoting the binding of the formylmethionine-tRNA to ribosomes. Seems to function along with eIF-2.</text>
</comment>
<dbReference type="Pfam" id="PF11987">
    <property type="entry name" value="IF-2"/>
    <property type="match status" value="1"/>
</dbReference>
<keyword evidence="4 8" id="KW-0547">Nucleotide-binding</keyword>
<dbReference type="GO" id="GO:0003743">
    <property type="term" value="F:translation initiation factor activity"/>
    <property type="evidence" value="ECO:0007669"/>
    <property type="project" value="UniProtKB-UniRule"/>
</dbReference>
<dbReference type="PRINTS" id="PR00315">
    <property type="entry name" value="ELONGATNFCT"/>
</dbReference>
<evidence type="ECO:0000256" key="7">
    <source>
        <dbReference type="ARBA" id="ARBA00024852"/>
    </source>
</evidence>
<keyword evidence="3 8" id="KW-0396">Initiation factor</keyword>
<dbReference type="NCBIfam" id="TIGR00231">
    <property type="entry name" value="small_GTP"/>
    <property type="match status" value="1"/>
</dbReference>
<dbReference type="FunFam" id="3.40.50.10050:FF:000001">
    <property type="entry name" value="Translation initiation factor IF-2"/>
    <property type="match status" value="1"/>
</dbReference>
<dbReference type="PROSITE" id="PS51722">
    <property type="entry name" value="G_TR_2"/>
    <property type="match status" value="1"/>
</dbReference>
<proteinExistence type="inferred from homology"/>
<dbReference type="InterPro" id="IPR000795">
    <property type="entry name" value="T_Tr_GTP-bd_dom"/>
</dbReference>
<dbReference type="InterPro" id="IPR027417">
    <property type="entry name" value="P-loop_NTPase"/>
</dbReference>
<evidence type="ECO:0000256" key="2">
    <source>
        <dbReference type="ARBA" id="ARBA00020166"/>
    </source>
</evidence>
<dbReference type="NCBIfam" id="TIGR00491">
    <property type="entry name" value="aIF-2"/>
    <property type="match status" value="1"/>
</dbReference>
<dbReference type="AlphaFoldDB" id="A0A2K5AQ32"/>
<evidence type="ECO:0000313" key="11">
    <source>
        <dbReference type="EMBL" id="SPC33750.1"/>
    </source>
</evidence>
<feature type="binding site" evidence="8">
    <location>
        <begin position="130"/>
        <end position="133"/>
    </location>
    <ligand>
        <name>GTP</name>
        <dbReference type="ChEBI" id="CHEBI:37565"/>
    </ligand>
</feature>
<dbReference type="InterPro" id="IPR005225">
    <property type="entry name" value="Small_GTP-bd"/>
</dbReference>
<dbReference type="RefSeq" id="WP_103287445.1">
    <property type="nucleotide sequence ID" value="NZ_LT981265.1"/>
</dbReference>
<dbReference type="GeneID" id="41594649"/>
<evidence type="ECO:0000256" key="8">
    <source>
        <dbReference type="HAMAP-Rule" id="MF_00100"/>
    </source>
</evidence>
<keyword evidence="6 8" id="KW-0342">GTP-binding</keyword>
<dbReference type="Gene3D" id="3.40.50.10050">
    <property type="entry name" value="Translation initiation factor IF- 2, domain 3"/>
    <property type="match status" value="1"/>
</dbReference>
<dbReference type="InterPro" id="IPR015760">
    <property type="entry name" value="TIF_IF2"/>
</dbReference>
<feature type="binding site" evidence="8">
    <location>
        <begin position="76"/>
        <end position="80"/>
    </location>
    <ligand>
        <name>GTP</name>
        <dbReference type="ChEBI" id="CHEBI:37565"/>
    </ligand>
</feature>
<dbReference type="NCBIfam" id="NF003078">
    <property type="entry name" value="PRK04004.1"/>
    <property type="match status" value="1"/>
</dbReference>
<dbReference type="CDD" id="cd01887">
    <property type="entry name" value="IF2_eIF5B"/>
    <property type="match status" value="1"/>
</dbReference>
<evidence type="ECO:0000256" key="3">
    <source>
        <dbReference type="ARBA" id="ARBA00022540"/>
    </source>
</evidence>
<dbReference type="Pfam" id="PF14578">
    <property type="entry name" value="GTP_EFTU_D4"/>
    <property type="match status" value="1"/>
</dbReference>
<keyword evidence="5 8" id="KW-0648">Protein biosynthesis</keyword>
<feature type="domain" description="Tr-type G" evidence="10">
    <location>
        <begin position="3"/>
        <end position="225"/>
    </location>
</feature>
<dbReference type="PANTHER" id="PTHR43381">
    <property type="entry name" value="TRANSLATION INITIATION FACTOR IF-2-RELATED"/>
    <property type="match status" value="1"/>
</dbReference>
<evidence type="ECO:0000256" key="4">
    <source>
        <dbReference type="ARBA" id="ARBA00022741"/>
    </source>
</evidence>
<dbReference type="KEGG" id="ncv:NCAV_0557"/>
<dbReference type="InterPro" id="IPR023115">
    <property type="entry name" value="TIF_IF2_dom3"/>
</dbReference>
<dbReference type="InterPro" id="IPR029459">
    <property type="entry name" value="EFTU-type"/>
</dbReference>
<reference evidence="12" key="1">
    <citation type="submission" date="2018-01" db="EMBL/GenBank/DDBJ databases">
        <authorList>
            <person name="Kerou L M."/>
        </authorList>
    </citation>
    <scope>NUCLEOTIDE SEQUENCE [LARGE SCALE GENOMIC DNA]</scope>
    <source>
        <strain evidence="12">SCU2</strain>
    </source>
</reference>
<dbReference type="Gene3D" id="3.40.50.300">
    <property type="entry name" value="P-loop containing nucleotide triphosphate hydrolases"/>
    <property type="match status" value="1"/>
</dbReference>
<dbReference type="SUPFAM" id="SSF52156">
    <property type="entry name" value="Initiation factor IF2/eIF5b, domain 3"/>
    <property type="match status" value="1"/>
</dbReference>
<dbReference type="PANTHER" id="PTHR43381:SF4">
    <property type="entry name" value="EUKARYOTIC TRANSLATION INITIATION FACTOR 5B"/>
    <property type="match status" value="1"/>
</dbReference>
<dbReference type="Pfam" id="PF00009">
    <property type="entry name" value="GTP_EFTU"/>
    <property type="match status" value="1"/>
</dbReference>
<evidence type="ECO:0000256" key="5">
    <source>
        <dbReference type="ARBA" id="ARBA00022917"/>
    </source>
</evidence>
<accession>A0A2K5AQ32</accession>
<evidence type="ECO:0000256" key="1">
    <source>
        <dbReference type="ARBA" id="ARBA00007733"/>
    </source>
</evidence>
<dbReference type="SUPFAM" id="SSF52540">
    <property type="entry name" value="P-loop containing nucleoside triphosphate hydrolases"/>
    <property type="match status" value="1"/>
</dbReference>
<evidence type="ECO:0000313" key="12">
    <source>
        <dbReference type="Proteomes" id="UP000236248"/>
    </source>
</evidence>
<dbReference type="GO" id="GO:0005737">
    <property type="term" value="C:cytoplasm"/>
    <property type="evidence" value="ECO:0007669"/>
    <property type="project" value="TreeGrafter"/>
</dbReference>
<organism evidence="11 12">
    <name type="scientific">Candidatus Nitrosocaldus cavascurensis</name>
    <dbReference type="NCBI Taxonomy" id="2058097"/>
    <lineage>
        <taxon>Archaea</taxon>
        <taxon>Nitrososphaerota</taxon>
        <taxon>Nitrososphaeria</taxon>
        <taxon>Candidatus Nitrosocaldales</taxon>
        <taxon>Candidatus Nitrosocaldaceae</taxon>
        <taxon>Candidatus Nitrosocaldus</taxon>
    </lineage>
</organism>
<dbReference type="EMBL" id="LT981265">
    <property type="protein sequence ID" value="SPC33750.1"/>
    <property type="molecule type" value="Genomic_DNA"/>
</dbReference>
<sequence length="592" mass="65794">MPIRQPVVVVLGHVDSGKTSLLDKIRGTAVQAREAGGITQHIGASFFPLETIREICGPLFTRFGADVKVPGLLVIDTPGHEVFANLRMRGGSAADIAILVVDINKGLEAQTYESIEILKSRKVPFVIALNKLDMLHGWRSGSSSMVLESLKKQNKSVVDELDAKIYSVVGALSRLGFRAEAFYRVKDFTREIAIVPVSARTGEGIAELLAVLIGLTQQYMLKRLEVGEHGRGIVLEVKEETGLGMTANIILLDGILREGDEIMLAKRDSIVTARVKALLLPKPLDEMRDPRDRFIRTQEVHAAAGVKVASPDLDGVLAGSPFYVIGKGVDIERLRQMLESEVRGLVISTDRIGVVLKCDTLGSLEAITEMLKRSSIPIRIADIGHVTKRDVVEASTVREKDRYMGVVLAFNVKVLQDAQEEADAHNVKIFTDKVIYNLVESYRQWVEQEREREESTIFASLTMPCKFMLLKGFVFRRSNPAVFGVEIIEGRLRQKSLVINSEGSEVGAIHQIQDKGKSIDEARKGMQVAVSMNEPVVGRQIKEGEVLYTLPSTQHLKLLNERFKHKLTQEEQMLLDEIAKIRRKVDPLYGYI</sequence>
<dbReference type="GO" id="GO:0005525">
    <property type="term" value="F:GTP binding"/>
    <property type="evidence" value="ECO:0007669"/>
    <property type="project" value="UniProtKB-KW"/>
</dbReference>